<accession>A0A084JBA2</accession>
<dbReference type="Proteomes" id="UP000028542">
    <property type="component" value="Unassembled WGS sequence"/>
</dbReference>
<dbReference type="STRING" id="318464.IO99_10140"/>
<evidence type="ECO:0000313" key="1">
    <source>
        <dbReference type="EMBL" id="KEZ86236.1"/>
    </source>
</evidence>
<sequence>MNSKYNNNFEEILFKPKDIISSMDDDLDYVTTLNKDLDHIKINDDFSNEEQVKDQHTIQTQNSKNILIDSLGKTEKGHETLSNLSDRKDSVNLNSLPLMNK</sequence>
<reference evidence="1 2" key="1">
    <citation type="submission" date="2014-07" db="EMBL/GenBank/DDBJ databases">
        <title>Draft genome of Clostridium sulfidigenes 113A isolated from sediments associated with methane hydrate from Krishna Godavari basin.</title>
        <authorList>
            <person name="Honkalas V.S."/>
            <person name="Dabir A.P."/>
            <person name="Arora P."/>
            <person name="Dhakephalkar P.K."/>
        </authorList>
    </citation>
    <scope>NUCLEOTIDE SEQUENCE [LARGE SCALE GENOMIC DNA]</scope>
    <source>
        <strain evidence="1 2">113A</strain>
    </source>
</reference>
<protein>
    <submittedName>
        <fullName evidence="1">Uncharacterized protein</fullName>
    </submittedName>
</protein>
<name>A0A084JBA2_9CLOT</name>
<dbReference type="EMBL" id="JPMD01000024">
    <property type="protein sequence ID" value="KEZ86236.1"/>
    <property type="molecule type" value="Genomic_DNA"/>
</dbReference>
<evidence type="ECO:0000313" key="2">
    <source>
        <dbReference type="Proteomes" id="UP000028542"/>
    </source>
</evidence>
<dbReference type="RefSeq" id="WP_035132868.1">
    <property type="nucleotide sequence ID" value="NZ_JPMD01000024.1"/>
</dbReference>
<organism evidence="1 2">
    <name type="scientific">Clostridium sulfidigenes</name>
    <dbReference type="NCBI Taxonomy" id="318464"/>
    <lineage>
        <taxon>Bacteria</taxon>
        <taxon>Bacillati</taxon>
        <taxon>Bacillota</taxon>
        <taxon>Clostridia</taxon>
        <taxon>Eubacteriales</taxon>
        <taxon>Clostridiaceae</taxon>
        <taxon>Clostridium</taxon>
    </lineage>
</organism>
<comment type="caution">
    <text evidence="1">The sequence shown here is derived from an EMBL/GenBank/DDBJ whole genome shotgun (WGS) entry which is preliminary data.</text>
</comment>
<proteinExistence type="predicted"/>
<keyword evidence="2" id="KW-1185">Reference proteome</keyword>
<dbReference type="AlphaFoldDB" id="A0A084JBA2"/>
<gene>
    <name evidence="1" type="ORF">IO99_10140</name>
</gene>